<evidence type="ECO:0000313" key="1">
    <source>
        <dbReference type="EMBL" id="KAJ9104712.1"/>
    </source>
</evidence>
<gene>
    <name evidence="1" type="ORF">QFC20_004484</name>
</gene>
<reference evidence="1" key="1">
    <citation type="submission" date="2023-04" db="EMBL/GenBank/DDBJ databases">
        <title>Draft Genome sequencing of Naganishia species isolated from polar environments using Oxford Nanopore Technology.</title>
        <authorList>
            <person name="Leo P."/>
            <person name="Venkateswaran K."/>
        </authorList>
    </citation>
    <scope>NUCLEOTIDE SEQUENCE</scope>
    <source>
        <strain evidence="1">MNA-CCFEE 5262</strain>
    </source>
</reference>
<sequence>MSDAVVVNPREYDVDLHDVYAAFMWNHSFASYFTNFNGFLAFGWGAIVVTDKRTGRGHVAVRSANPEHAHGGSAGQGGTVQQFARMIKVRFGESLPKLPNQLPIDPFESKPRLIRIINDLTTYKRLHATIPSAELNAKRKKLWAGDPWEVQALWGPRNHTFLALEVVWWEKGNGVVLEAGLTAMRCRNIDALESWPPLPDENYRRSHYVVSEWLDKRTNTNHHMASMPRSYAHGESQSVSMGALEKILNATISTFASPESDAQANTLVIVSVNDSSRLQDLRNVHIPSNVMVIDLPHFERSLFRLSQSGNGHAQQPSGSNSPNSPVGSIFGDGTVGARPAGLRHYRSKSLNHMQTQPPRDPSQLLSLRGMLAQLSVPVPHHVPISNSGNAAFYVLLVFHMLIDKECVPPAVLTQQQQPPQQHHQPQGLPQAAGYMYPMTHMPYPHLQIYPPAVSSPLAQPHLPARTGSPSRVHRAPNRQSGPPTGAFKRSTTMYWDEPQQPLGAASYVGNSMNHAVAPPIERRRSGDLPTSMSRMTLNGGPPAGRERRESGLTGARRNGSGDR</sequence>
<dbReference type="Proteomes" id="UP001230649">
    <property type="component" value="Unassembled WGS sequence"/>
</dbReference>
<organism evidence="1 2">
    <name type="scientific">Naganishia adeliensis</name>
    <dbReference type="NCBI Taxonomy" id="92952"/>
    <lineage>
        <taxon>Eukaryota</taxon>
        <taxon>Fungi</taxon>
        <taxon>Dikarya</taxon>
        <taxon>Basidiomycota</taxon>
        <taxon>Agaricomycotina</taxon>
        <taxon>Tremellomycetes</taxon>
        <taxon>Filobasidiales</taxon>
        <taxon>Filobasidiaceae</taxon>
        <taxon>Naganishia</taxon>
    </lineage>
</organism>
<keyword evidence="2" id="KW-1185">Reference proteome</keyword>
<name>A0ACC2W0U4_9TREE</name>
<proteinExistence type="predicted"/>
<evidence type="ECO:0000313" key="2">
    <source>
        <dbReference type="Proteomes" id="UP001230649"/>
    </source>
</evidence>
<protein>
    <submittedName>
        <fullName evidence="1">Uncharacterized protein</fullName>
    </submittedName>
</protein>
<dbReference type="EMBL" id="JASBWS010000052">
    <property type="protein sequence ID" value="KAJ9104712.1"/>
    <property type="molecule type" value="Genomic_DNA"/>
</dbReference>
<comment type="caution">
    <text evidence="1">The sequence shown here is derived from an EMBL/GenBank/DDBJ whole genome shotgun (WGS) entry which is preliminary data.</text>
</comment>
<accession>A0ACC2W0U4</accession>